<feature type="compositionally biased region" description="Basic and acidic residues" evidence="5">
    <location>
        <begin position="449"/>
        <end position="463"/>
    </location>
</feature>
<feature type="region of interest" description="Disordered" evidence="5">
    <location>
        <begin position="1"/>
        <end position="29"/>
    </location>
</feature>
<comment type="caution">
    <text evidence="7">The sequence shown here is derived from an EMBL/GenBank/DDBJ whole genome shotgun (WGS) entry which is preliminary data.</text>
</comment>
<feature type="region of interest" description="Disordered" evidence="5">
    <location>
        <begin position="449"/>
        <end position="469"/>
    </location>
</feature>
<dbReference type="PANTHER" id="PTHR46743:SF2">
    <property type="entry name" value="TEICHOIC ACIDS EXPORT ATP-BINDING PROTEIN TAGH"/>
    <property type="match status" value="1"/>
</dbReference>
<dbReference type="Gene3D" id="3.40.50.300">
    <property type="entry name" value="P-loop containing nucleotide triphosphate hydrolases"/>
    <property type="match status" value="1"/>
</dbReference>
<dbReference type="Pfam" id="PF14524">
    <property type="entry name" value="Wzt_C"/>
    <property type="match status" value="1"/>
</dbReference>
<dbReference type="GO" id="GO:0140359">
    <property type="term" value="F:ABC-type transporter activity"/>
    <property type="evidence" value="ECO:0007669"/>
    <property type="project" value="InterPro"/>
</dbReference>
<dbReference type="PROSITE" id="PS50893">
    <property type="entry name" value="ABC_TRANSPORTER_2"/>
    <property type="match status" value="1"/>
</dbReference>
<evidence type="ECO:0000256" key="2">
    <source>
        <dbReference type="ARBA" id="ARBA00022448"/>
    </source>
</evidence>
<dbReference type="InterPro" id="IPR029439">
    <property type="entry name" value="Wzt_C"/>
</dbReference>
<dbReference type="STRING" id="1666911.HLUCCA11_00240"/>
<comment type="similarity">
    <text evidence="1">Belongs to the ABC transporter superfamily.</text>
</comment>
<dbReference type="Proteomes" id="UP000050465">
    <property type="component" value="Unassembled WGS sequence"/>
</dbReference>
<dbReference type="PROSITE" id="PS00211">
    <property type="entry name" value="ABC_TRANSPORTER_1"/>
    <property type="match status" value="1"/>
</dbReference>
<dbReference type="GO" id="GO:0016887">
    <property type="term" value="F:ATP hydrolysis activity"/>
    <property type="evidence" value="ECO:0007669"/>
    <property type="project" value="InterPro"/>
</dbReference>
<keyword evidence="3" id="KW-0547">Nucleotide-binding</keyword>
<evidence type="ECO:0000313" key="8">
    <source>
        <dbReference type="Proteomes" id="UP000050465"/>
    </source>
</evidence>
<dbReference type="InterPro" id="IPR017871">
    <property type="entry name" value="ABC_transporter-like_CS"/>
</dbReference>
<evidence type="ECO:0000256" key="3">
    <source>
        <dbReference type="ARBA" id="ARBA00022741"/>
    </source>
</evidence>
<dbReference type="InterPro" id="IPR003439">
    <property type="entry name" value="ABC_transporter-like_ATP-bd"/>
</dbReference>
<organism evidence="7 8">
    <name type="scientific">Phormidesmis priestleyi Ana</name>
    <dbReference type="NCBI Taxonomy" id="1666911"/>
    <lineage>
        <taxon>Bacteria</taxon>
        <taxon>Bacillati</taxon>
        <taxon>Cyanobacteriota</taxon>
        <taxon>Cyanophyceae</taxon>
        <taxon>Leptolyngbyales</taxon>
        <taxon>Leptolyngbyaceae</taxon>
        <taxon>Phormidesmis</taxon>
    </lineage>
</organism>
<dbReference type="Gene3D" id="2.70.50.60">
    <property type="entry name" value="abc- transporter (atp binding component) like domain"/>
    <property type="match status" value="1"/>
</dbReference>
<gene>
    <name evidence="7" type="ORF">HLUCCA11_00240</name>
</gene>
<proteinExistence type="inferred from homology"/>
<dbReference type="GO" id="GO:0005524">
    <property type="term" value="F:ATP binding"/>
    <property type="evidence" value="ECO:0007669"/>
    <property type="project" value="UniProtKB-KW"/>
</dbReference>
<dbReference type="InterPro" id="IPR015860">
    <property type="entry name" value="ABC_transpr_TagH-like"/>
</dbReference>
<dbReference type="InterPro" id="IPR050683">
    <property type="entry name" value="Bact_Polysacc_Export_ATP-bd"/>
</dbReference>
<name>A0A0P7ZQU3_9CYAN</name>
<dbReference type="Pfam" id="PF00005">
    <property type="entry name" value="ABC_tran"/>
    <property type="match status" value="1"/>
</dbReference>
<dbReference type="SMART" id="SM00382">
    <property type="entry name" value="AAA"/>
    <property type="match status" value="1"/>
</dbReference>
<evidence type="ECO:0000313" key="7">
    <source>
        <dbReference type="EMBL" id="KPQ37509.1"/>
    </source>
</evidence>
<reference evidence="7 8" key="1">
    <citation type="submission" date="2015-09" db="EMBL/GenBank/DDBJ databases">
        <title>Identification and resolution of microdiversity through metagenomic sequencing of parallel consortia.</title>
        <authorList>
            <person name="Nelson W.C."/>
            <person name="Romine M.F."/>
            <person name="Lindemann S.R."/>
        </authorList>
    </citation>
    <scope>NUCLEOTIDE SEQUENCE [LARGE SCALE GENOMIC DNA]</scope>
    <source>
        <strain evidence="7">Ana</strain>
    </source>
</reference>
<dbReference type="EMBL" id="LJZR01000001">
    <property type="protein sequence ID" value="KPQ37509.1"/>
    <property type="molecule type" value="Genomic_DNA"/>
</dbReference>
<dbReference type="InterPro" id="IPR027417">
    <property type="entry name" value="P-loop_NTPase"/>
</dbReference>
<feature type="domain" description="ABC transporter" evidence="6">
    <location>
        <begin position="57"/>
        <end position="288"/>
    </location>
</feature>
<dbReference type="PATRIC" id="fig|1666911.3.peg.2424"/>
<evidence type="ECO:0000259" key="6">
    <source>
        <dbReference type="PROSITE" id="PS50893"/>
    </source>
</evidence>
<dbReference type="GO" id="GO:0016020">
    <property type="term" value="C:membrane"/>
    <property type="evidence" value="ECO:0007669"/>
    <property type="project" value="InterPro"/>
</dbReference>
<keyword evidence="4 7" id="KW-0067">ATP-binding</keyword>
<dbReference type="SUPFAM" id="SSF52540">
    <property type="entry name" value="P-loop containing nucleoside triphosphate hydrolases"/>
    <property type="match status" value="1"/>
</dbReference>
<dbReference type="InterPro" id="IPR003593">
    <property type="entry name" value="AAA+_ATPase"/>
</dbReference>
<evidence type="ECO:0000256" key="4">
    <source>
        <dbReference type="ARBA" id="ARBA00022840"/>
    </source>
</evidence>
<dbReference type="CDD" id="cd03220">
    <property type="entry name" value="ABC_KpsT_Wzt"/>
    <property type="match status" value="1"/>
</dbReference>
<keyword evidence="2" id="KW-0813">Transport</keyword>
<sequence>MMRERNHSVPKPVPKPVSKPVSDLVSEPLPKSASEPLISIQGVSKKFCRNLKASYAYGLKDIASEVFGTSRHSEKLRTGEFWAVRDVSLEIRRGESLGLIGTNGSGKTTLLKMIGGLIKPDTGRLEIHGKVAALIALGAGFNPLLTGRENVYINMSIFGLSKQAIDQKFDSVLDFAEIWDAIDAPVRTYSSGMRARLGFSCAIHTDPEILLIDEVLAVGDFTFRTKCYRRLAELRQQGVAFILVSHSSAAILSNCDLAAYLSKGELVAFGESDVVTRKYENDVGGGATVKGPLSASDRSLVSKGLMQSVLQIESVVLLNDKGEKVETLKTGQPAKIRVHFALSEPIENVSITAIIKSLSSSNTTALFLKSARDIGFIAKIEPQKNFITLNLPQCGLVPGGYALKLNFTDNGKFFNILDIVESLKFKVEGEEIASQSSYYQPRDWSFEQVTERKPDEDAEDKAADANLMP</sequence>
<evidence type="ECO:0000256" key="1">
    <source>
        <dbReference type="ARBA" id="ARBA00005417"/>
    </source>
</evidence>
<accession>A0A0P7ZQU3</accession>
<dbReference type="PANTHER" id="PTHR46743">
    <property type="entry name" value="TEICHOIC ACIDS EXPORT ATP-BINDING PROTEIN TAGH"/>
    <property type="match status" value="1"/>
</dbReference>
<dbReference type="CDD" id="cd10147">
    <property type="entry name" value="Wzt_C-like"/>
    <property type="match status" value="1"/>
</dbReference>
<evidence type="ECO:0000256" key="5">
    <source>
        <dbReference type="SAM" id="MobiDB-lite"/>
    </source>
</evidence>
<protein>
    <submittedName>
        <fullName evidence="7">Lipopolysaccharide transport system ATP-binding protein</fullName>
    </submittedName>
</protein>
<dbReference type="AlphaFoldDB" id="A0A0P7ZQU3"/>